<organism evidence="2 3">
    <name type="scientific">Pedobacter steynii</name>
    <dbReference type="NCBI Taxonomy" id="430522"/>
    <lineage>
        <taxon>Bacteria</taxon>
        <taxon>Pseudomonadati</taxon>
        <taxon>Bacteroidota</taxon>
        <taxon>Sphingobacteriia</taxon>
        <taxon>Sphingobacteriales</taxon>
        <taxon>Sphingobacteriaceae</taxon>
        <taxon>Pedobacter</taxon>
    </lineage>
</organism>
<sequence length="151" mass="17414">MLVIFTVFRLILRFTNHMKLQNSKIRIRLIYALFVLIVIALGLLSRKTTLVPLIVGDALYAVMMFLIICFLFIRFSFRNIALISLSICYLIEFGQLYTALWMEQIRNTTPGALVLGRGFLWSDMAAYTAGTAICLFVFYKVRPLNALRFQD</sequence>
<evidence type="ECO:0000313" key="3">
    <source>
        <dbReference type="Proteomes" id="UP000183200"/>
    </source>
</evidence>
<keyword evidence="1" id="KW-0472">Membrane</keyword>
<keyword evidence="1" id="KW-1133">Transmembrane helix</keyword>
<keyword evidence="1" id="KW-0812">Transmembrane</keyword>
<protein>
    <recommendedName>
        <fullName evidence="4">DUF2809 domain-containing protein</fullName>
    </recommendedName>
</protein>
<gene>
    <name evidence="2" type="ORF">SAMN05421820_104103</name>
</gene>
<keyword evidence="3" id="KW-1185">Reference proteome</keyword>
<feature type="transmembrane region" description="Helical" evidence="1">
    <location>
        <begin position="27"/>
        <end position="44"/>
    </location>
</feature>
<accession>A0A1G9U925</accession>
<dbReference type="RefSeq" id="WP_245723849.1">
    <property type="nucleotide sequence ID" value="NZ_FNGY01000004.1"/>
</dbReference>
<evidence type="ECO:0000313" key="2">
    <source>
        <dbReference type="EMBL" id="SDM56408.1"/>
    </source>
</evidence>
<feature type="transmembrane region" description="Helical" evidence="1">
    <location>
        <begin position="50"/>
        <end position="73"/>
    </location>
</feature>
<dbReference type="Pfam" id="PF10990">
    <property type="entry name" value="DUF2809"/>
    <property type="match status" value="1"/>
</dbReference>
<reference evidence="3" key="1">
    <citation type="submission" date="2016-10" db="EMBL/GenBank/DDBJ databases">
        <authorList>
            <person name="Varghese N."/>
            <person name="Submissions S."/>
        </authorList>
    </citation>
    <scope>NUCLEOTIDE SEQUENCE [LARGE SCALE GENOMIC DNA]</scope>
    <source>
        <strain evidence="3">DSM 19110</strain>
    </source>
</reference>
<feature type="transmembrane region" description="Helical" evidence="1">
    <location>
        <begin position="119"/>
        <end position="139"/>
    </location>
</feature>
<name>A0A1G9U925_9SPHI</name>
<evidence type="ECO:0008006" key="4">
    <source>
        <dbReference type="Google" id="ProtNLM"/>
    </source>
</evidence>
<dbReference type="Proteomes" id="UP000183200">
    <property type="component" value="Unassembled WGS sequence"/>
</dbReference>
<evidence type="ECO:0000256" key="1">
    <source>
        <dbReference type="SAM" id="Phobius"/>
    </source>
</evidence>
<feature type="transmembrane region" description="Helical" evidence="1">
    <location>
        <begin position="80"/>
        <end position="99"/>
    </location>
</feature>
<dbReference type="EMBL" id="FNGY01000004">
    <property type="protein sequence ID" value="SDM56408.1"/>
    <property type="molecule type" value="Genomic_DNA"/>
</dbReference>
<dbReference type="AlphaFoldDB" id="A0A1G9U925"/>
<dbReference type="InterPro" id="IPR021257">
    <property type="entry name" value="DUF2809"/>
</dbReference>
<proteinExistence type="predicted"/>